<dbReference type="GO" id="GO:0015074">
    <property type="term" value="P:DNA integration"/>
    <property type="evidence" value="ECO:0007669"/>
    <property type="project" value="UniProtKB-KW"/>
</dbReference>
<feature type="domain" description="Core-binding (CB)" evidence="11">
    <location>
        <begin position="1"/>
        <end position="93"/>
    </location>
</feature>
<evidence type="ECO:0000259" key="10">
    <source>
        <dbReference type="PROSITE" id="PS51898"/>
    </source>
</evidence>
<protein>
    <recommendedName>
        <fullName evidence="14">Tyrosine recombinase XerC</fullName>
    </recommendedName>
</protein>
<dbReference type="InterPro" id="IPR010998">
    <property type="entry name" value="Integrase_recombinase_N"/>
</dbReference>
<dbReference type="SUPFAM" id="SSF56349">
    <property type="entry name" value="DNA breaking-rejoining enzymes"/>
    <property type="match status" value="1"/>
</dbReference>
<comment type="caution">
    <text evidence="12">The sequence shown here is derived from an EMBL/GenBank/DDBJ whole genome shotgun (WGS) entry which is preliminary data.</text>
</comment>
<evidence type="ECO:0000256" key="1">
    <source>
        <dbReference type="ARBA" id="ARBA00004496"/>
    </source>
</evidence>
<evidence type="ECO:0000256" key="2">
    <source>
        <dbReference type="ARBA" id="ARBA00022490"/>
    </source>
</evidence>
<dbReference type="PROSITE" id="PS51898">
    <property type="entry name" value="TYR_RECOMBINASE"/>
    <property type="match status" value="1"/>
</dbReference>
<dbReference type="Pfam" id="PF00589">
    <property type="entry name" value="Phage_integrase"/>
    <property type="match status" value="1"/>
</dbReference>
<dbReference type="InterPro" id="IPR002104">
    <property type="entry name" value="Integrase_catalytic"/>
</dbReference>
<keyword evidence="7" id="KW-0233">DNA recombination</keyword>
<dbReference type="Gene3D" id="1.10.150.130">
    <property type="match status" value="1"/>
</dbReference>
<keyword evidence="8" id="KW-0131">Cell cycle</keyword>
<feature type="domain" description="Tyr recombinase" evidence="10">
    <location>
        <begin position="113"/>
        <end position="289"/>
    </location>
</feature>
<sequence>MQLSDFIKQYLQSIEKQNKSTFTIRNYSHYLLRFSQFISSHFPTSTISTVNSDTIEKYRKYIGEFKDVKGHNLDLKTQSYHLIALRSFIKYLRSRNLNTINPEIIIVPKAQSKPLKFLDNNQIETLLRLAENKRDKCILEIILATGLRVSDLVRIDKKDINFKSKAIIFDVKGNNRSIFLSDNALYWLEQYLKERNDDSQALFIRTAGRKDGTLRLTVRSVQRIVEKYVKKAGLPIKATPHSLRHTFAIHLLSEGKNLLAVQRILNHKNISTTQIYTHVTNPQLKEIHRKFHHKV</sequence>
<dbReference type="GO" id="GO:0005737">
    <property type="term" value="C:cytoplasm"/>
    <property type="evidence" value="ECO:0007669"/>
    <property type="project" value="UniProtKB-SubCell"/>
</dbReference>
<gene>
    <name evidence="12" type="ORF">A3D78_04840</name>
</gene>
<dbReference type="Proteomes" id="UP000176253">
    <property type="component" value="Unassembled WGS sequence"/>
</dbReference>
<evidence type="ECO:0000313" key="12">
    <source>
        <dbReference type="EMBL" id="OGG15799.1"/>
    </source>
</evidence>
<dbReference type="GO" id="GO:0007059">
    <property type="term" value="P:chromosome segregation"/>
    <property type="evidence" value="ECO:0007669"/>
    <property type="project" value="UniProtKB-KW"/>
</dbReference>
<dbReference type="GO" id="GO:0003677">
    <property type="term" value="F:DNA binding"/>
    <property type="evidence" value="ECO:0007669"/>
    <property type="project" value="UniProtKB-UniRule"/>
</dbReference>
<dbReference type="InterPro" id="IPR004107">
    <property type="entry name" value="Integrase_SAM-like_N"/>
</dbReference>
<evidence type="ECO:0000256" key="4">
    <source>
        <dbReference type="ARBA" id="ARBA00022829"/>
    </source>
</evidence>
<dbReference type="EMBL" id="MFJM01000072">
    <property type="protein sequence ID" value="OGG15799.1"/>
    <property type="molecule type" value="Genomic_DNA"/>
</dbReference>
<evidence type="ECO:0000256" key="3">
    <source>
        <dbReference type="ARBA" id="ARBA00022618"/>
    </source>
</evidence>
<dbReference type="GO" id="GO:0006310">
    <property type="term" value="P:DNA recombination"/>
    <property type="evidence" value="ECO:0007669"/>
    <property type="project" value="UniProtKB-KW"/>
</dbReference>
<organism evidence="12 13">
    <name type="scientific">Candidatus Gottesmanbacteria bacterium RIFCSPHIGHO2_02_FULL_39_14</name>
    <dbReference type="NCBI Taxonomy" id="1798383"/>
    <lineage>
        <taxon>Bacteria</taxon>
        <taxon>Candidatus Gottesmaniibacteriota</taxon>
    </lineage>
</organism>
<evidence type="ECO:0000256" key="7">
    <source>
        <dbReference type="ARBA" id="ARBA00023172"/>
    </source>
</evidence>
<dbReference type="STRING" id="1798383.A3D78_04840"/>
<evidence type="ECO:0000256" key="8">
    <source>
        <dbReference type="ARBA" id="ARBA00023306"/>
    </source>
</evidence>
<dbReference type="InterPro" id="IPR011010">
    <property type="entry name" value="DNA_brk_join_enz"/>
</dbReference>
<evidence type="ECO:0000256" key="9">
    <source>
        <dbReference type="PROSITE-ProRule" id="PRU01248"/>
    </source>
</evidence>
<proteinExistence type="predicted"/>
<evidence type="ECO:0000256" key="5">
    <source>
        <dbReference type="ARBA" id="ARBA00022908"/>
    </source>
</evidence>
<keyword evidence="4" id="KW-0159">Chromosome partition</keyword>
<dbReference type="InterPro" id="IPR044068">
    <property type="entry name" value="CB"/>
</dbReference>
<keyword evidence="5" id="KW-0229">DNA integration</keyword>
<dbReference type="PROSITE" id="PS51900">
    <property type="entry name" value="CB"/>
    <property type="match status" value="1"/>
</dbReference>
<dbReference type="AlphaFoldDB" id="A0A1F5ZTK9"/>
<reference evidence="12 13" key="1">
    <citation type="journal article" date="2016" name="Nat. Commun.">
        <title>Thousands of microbial genomes shed light on interconnected biogeochemical processes in an aquifer system.</title>
        <authorList>
            <person name="Anantharaman K."/>
            <person name="Brown C.T."/>
            <person name="Hug L.A."/>
            <person name="Sharon I."/>
            <person name="Castelle C.J."/>
            <person name="Probst A.J."/>
            <person name="Thomas B.C."/>
            <person name="Singh A."/>
            <person name="Wilkins M.J."/>
            <person name="Karaoz U."/>
            <person name="Brodie E.L."/>
            <person name="Williams K.H."/>
            <person name="Hubbard S.S."/>
            <person name="Banfield J.F."/>
        </authorList>
    </citation>
    <scope>NUCLEOTIDE SEQUENCE [LARGE SCALE GENOMIC DNA]</scope>
</reference>
<dbReference type="PANTHER" id="PTHR30349">
    <property type="entry name" value="PHAGE INTEGRASE-RELATED"/>
    <property type="match status" value="1"/>
</dbReference>
<dbReference type="InterPro" id="IPR013762">
    <property type="entry name" value="Integrase-like_cat_sf"/>
</dbReference>
<dbReference type="Gene3D" id="1.10.443.10">
    <property type="entry name" value="Intergrase catalytic core"/>
    <property type="match status" value="1"/>
</dbReference>
<dbReference type="InterPro" id="IPR050090">
    <property type="entry name" value="Tyrosine_recombinase_XerCD"/>
</dbReference>
<dbReference type="PANTHER" id="PTHR30349:SF77">
    <property type="entry name" value="TYROSINE RECOMBINASE XERC"/>
    <property type="match status" value="1"/>
</dbReference>
<evidence type="ECO:0000259" key="11">
    <source>
        <dbReference type="PROSITE" id="PS51900"/>
    </source>
</evidence>
<keyword evidence="3" id="KW-0132">Cell division</keyword>
<name>A0A1F5ZTK9_9BACT</name>
<keyword evidence="6 9" id="KW-0238">DNA-binding</keyword>
<dbReference type="GO" id="GO:0051301">
    <property type="term" value="P:cell division"/>
    <property type="evidence" value="ECO:0007669"/>
    <property type="project" value="UniProtKB-KW"/>
</dbReference>
<evidence type="ECO:0000256" key="6">
    <source>
        <dbReference type="ARBA" id="ARBA00023125"/>
    </source>
</evidence>
<accession>A0A1F5ZTK9</accession>
<dbReference type="Pfam" id="PF02899">
    <property type="entry name" value="Phage_int_SAM_1"/>
    <property type="match status" value="1"/>
</dbReference>
<comment type="subcellular location">
    <subcellularLocation>
        <location evidence="1">Cytoplasm</location>
    </subcellularLocation>
</comment>
<evidence type="ECO:0000313" key="13">
    <source>
        <dbReference type="Proteomes" id="UP000176253"/>
    </source>
</evidence>
<evidence type="ECO:0008006" key="14">
    <source>
        <dbReference type="Google" id="ProtNLM"/>
    </source>
</evidence>
<keyword evidence="2" id="KW-0963">Cytoplasm</keyword>